<name>A0ABR2ALS3_9ROSI</name>
<sequence length="93" mass="10549">MGERTRNQTTCLPQILRGPMLQRKPKNLISKMVSCLDHGWQEPKLPTSLPEGNIRDTTNEKERNEDSQNEKMRGRNREKGGRPAAKGHTAGLQ</sequence>
<keyword evidence="3" id="KW-1185">Reference proteome</keyword>
<organism evidence="2 3">
    <name type="scientific">Hibiscus sabdariffa</name>
    <name type="common">roselle</name>
    <dbReference type="NCBI Taxonomy" id="183260"/>
    <lineage>
        <taxon>Eukaryota</taxon>
        <taxon>Viridiplantae</taxon>
        <taxon>Streptophyta</taxon>
        <taxon>Embryophyta</taxon>
        <taxon>Tracheophyta</taxon>
        <taxon>Spermatophyta</taxon>
        <taxon>Magnoliopsida</taxon>
        <taxon>eudicotyledons</taxon>
        <taxon>Gunneridae</taxon>
        <taxon>Pentapetalae</taxon>
        <taxon>rosids</taxon>
        <taxon>malvids</taxon>
        <taxon>Malvales</taxon>
        <taxon>Malvaceae</taxon>
        <taxon>Malvoideae</taxon>
        <taxon>Hibiscus</taxon>
    </lineage>
</organism>
<feature type="region of interest" description="Disordered" evidence="1">
    <location>
        <begin position="40"/>
        <end position="93"/>
    </location>
</feature>
<comment type="caution">
    <text evidence="2">The sequence shown here is derived from an EMBL/GenBank/DDBJ whole genome shotgun (WGS) entry which is preliminary data.</text>
</comment>
<feature type="compositionally biased region" description="Basic and acidic residues" evidence="1">
    <location>
        <begin position="53"/>
        <end position="81"/>
    </location>
</feature>
<dbReference type="EMBL" id="JBBPBM010000513">
    <property type="protein sequence ID" value="KAK8494615.1"/>
    <property type="molecule type" value="Genomic_DNA"/>
</dbReference>
<protein>
    <submittedName>
        <fullName evidence="2">Uncharacterized protein</fullName>
    </submittedName>
</protein>
<proteinExistence type="predicted"/>
<evidence type="ECO:0000313" key="3">
    <source>
        <dbReference type="Proteomes" id="UP001472677"/>
    </source>
</evidence>
<evidence type="ECO:0000256" key="1">
    <source>
        <dbReference type="SAM" id="MobiDB-lite"/>
    </source>
</evidence>
<reference evidence="2 3" key="1">
    <citation type="journal article" date="2024" name="G3 (Bethesda)">
        <title>Genome assembly of Hibiscus sabdariffa L. provides insights into metabolisms of medicinal natural products.</title>
        <authorList>
            <person name="Kim T."/>
        </authorList>
    </citation>
    <scope>NUCLEOTIDE SEQUENCE [LARGE SCALE GENOMIC DNA]</scope>
    <source>
        <strain evidence="2">TK-2024</strain>
        <tissue evidence="2">Old leaves</tissue>
    </source>
</reference>
<gene>
    <name evidence="2" type="ORF">V6N12_020086</name>
</gene>
<accession>A0ABR2ALS3</accession>
<dbReference type="Proteomes" id="UP001472677">
    <property type="component" value="Unassembled WGS sequence"/>
</dbReference>
<evidence type="ECO:0000313" key="2">
    <source>
        <dbReference type="EMBL" id="KAK8494615.1"/>
    </source>
</evidence>